<comment type="caution">
    <text evidence="2">The sequence shown here is derived from an EMBL/GenBank/DDBJ whole genome shotgun (WGS) entry which is preliminary data.</text>
</comment>
<organism evidence="2 3">
    <name type="scientific">Goodea atripinnis</name>
    <dbReference type="NCBI Taxonomy" id="208336"/>
    <lineage>
        <taxon>Eukaryota</taxon>
        <taxon>Metazoa</taxon>
        <taxon>Chordata</taxon>
        <taxon>Craniata</taxon>
        <taxon>Vertebrata</taxon>
        <taxon>Euteleostomi</taxon>
        <taxon>Actinopterygii</taxon>
        <taxon>Neopterygii</taxon>
        <taxon>Teleostei</taxon>
        <taxon>Neoteleostei</taxon>
        <taxon>Acanthomorphata</taxon>
        <taxon>Ovalentaria</taxon>
        <taxon>Atherinomorphae</taxon>
        <taxon>Cyprinodontiformes</taxon>
        <taxon>Goodeidae</taxon>
        <taxon>Goodea</taxon>
    </lineage>
</organism>
<accession>A0ABV0PCX1</accession>
<reference evidence="2 3" key="1">
    <citation type="submission" date="2021-06" db="EMBL/GenBank/DDBJ databases">
        <authorList>
            <person name="Palmer J.M."/>
        </authorList>
    </citation>
    <scope>NUCLEOTIDE SEQUENCE [LARGE SCALE GENOMIC DNA]</scope>
    <source>
        <strain evidence="2 3">GA_2019</strain>
        <tissue evidence="2">Muscle</tissue>
    </source>
</reference>
<keyword evidence="3" id="KW-1185">Reference proteome</keyword>
<dbReference type="EMBL" id="JAHRIO010070563">
    <property type="protein sequence ID" value="MEQ2181313.1"/>
    <property type="molecule type" value="Genomic_DNA"/>
</dbReference>
<evidence type="ECO:0000313" key="2">
    <source>
        <dbReference type="EMBL" id="MEQ2181313.1"/>
    </source>
</evidence>
<protein>
    <submittedName>
        <fullName evidence="2">Uncharacterized protein</fullName>
    </submittedName>
</protein>
<name>A0ABV0PCX1_9TELE</name>
<evidence type="ECO:0000256" key="1">
    <source>
        <dbReference type="SAM" id="MobiDB-lite"/>
    </source>
</evidence>
<proteinExistence type="predicted"/>
<dbReference type="Proteomes" id="UP001476798">
    <property type="component" value="Unassembled WGS sequence"/>
</dbReference>
<evidence type="ECO:0000313" key="3">
    <source>
        <dbReference type="Proteomes" id="UP001476798"/>
    </source>
</evidence>
<gene>
    <name evidence="2" type="ORF">GOODEAATRI_010283</name>
</gene>
<feature type="compositionally biased region" description="Polar residues" evidence="1">
    <location>
        <begin position="50"/>
        <end position="63"/>
    </location>
</feature>
<sequence length="73" mass="8031">MYHSLSPYSFPNDIMCTKAPVSYSGFICVTPLDALRCLSPPLQVRGSEPDSVSISRGQRSPSPRASKWYSPIP</sequence>
<feature type="region of interest" description="Disordered" evidence="1">
    <location>
        <begin position="44"/>
        <end position="73"/>
    </location>
</feature>